<reference evidence="2" key="1">
    <citation type="journal article" date="2002" name="Science">
        <title>The draft genome of Ciona intestinalis: insights into chordate and vertebrate origins.</title>
        <authorList>
            <person name="Dehal P."/>
            <person name="Satou Y."/>
            <person name="Campbell R.K."/>
            <person name="Chapman J."/>
            <person name="Degnan B."/>
            <person name="De Tomaso A."/>
            <person name="Davidson B."/>
            <person name="Di Gregorio A."/>
            <person name="Gelpke M."/>
            <person name="Goodstein D.M."/>
            <person name="Harafuji N."/>
            <person name="Hastings K.E."/>
            <person name="Ho I."/>
            <person name="Hotta K."/>
            <person name="Huang W."/>
            <person name="Kawashima T."/>
            <person name="Lemaire P."/>
            <person name="Martinez D."/>
            <person name="Meinertzhagen I.A."/>
            <person name="Necula S."/>
            <person name="Nonaka M."/>
            <person name="Putnam N."/>
            <person name="Rash S."/>
            <person name="Saiga H."/>
            <person name="Satake M."/>
            <person name="Terry A."/>
            <person name="Yamada L."/>
            <person name="Wang H.G."/>
            <person name="Awazu S."/>
            <person name="Azumi K."/>
            <person name="Boore J."/>
            <person name="Branno M."/>
            <person name="Chin-Bow S."/>
            <person name="DeSantis R."/>
            <person name="Doyle S."/>
            <person name="Francino P."/>
            <person name="Keys D.N."/>
            <person name="Haga S."/>
            <person name="Hayashi H."/>
            <person name="Hino K."/>
            <person name="Imai K.S."/>
            <person name="Inaba K."/>
            <person name="Kano S."/>
            <person name="Kobayashi K."/>
            <person name="Kobayashi M."/>
            <person name="Lee B.I."/>
            <person name="Makabe K.W."/>
            <person name="Manohar C."/>
            <person name="Matassi G."/>
            <person name="Medina M."/>
            <person name="Mochizuki Y."/>
            <person name="Mount S."/>
            <person name="Morishita T."/>
            <person name="Miura S."/>
            <person name="Nakayama A."/>
            <person name="Nishizaka S."/>
            <person name="Nomoto H."/>
            <person name="Ohta F."/>
            <person name="Oishi K."/>
            <person name="Rigoutsos I."/>
            <person name="Sano M."/>
            <person name="Sasaki A."/>
            <person name="Sasakura Y."/>
            <person name="Shoguchi E."/>
            <person name="Shin-i T."/>
            <person name="Spagnuolo A."/>
            <person name="Stainier D."/>
            <person name="Suzuki M.M."/>
            <person name="Tassy O."/>
            <person name="Takatori N."/>
            <person name="Tokuoka M."/>
            <person name="Yagi K."/>
            <person name="Yoshizaki F."/>
            <person name="Wada S."/>
            <person name="Zhang C."/>
            <person name="Hyatt P.D."/>
            <person name="Larimer F."/>
            <person name="Detter C."/>
            <person name="Doggett N."/>
            <person name="Glavina T."/>
            <person name="Hawkins T."/>
            <person name="Richardson P."/>
            <person name="Lucas S."/>
            <person name="Kohara Y."/>
            <person name="Levine M."/>
            <person name="Satoh N."/>
            <person name="Rokhsar D.S."/>
        </authorList>
    </citation>
    <scope>NUCLEOTIDE SEQUENCE [LARGE SCALE GENOMIC DNA]</scope>
</reference>
<dbReference type="InParanoid" id="H2XK20"/>
<proteinExistence type="predicted"/>
<dbReference type="Proteomes" id="UP000008144">
    <property type="component" value="Unassembled WGS sequence"/>
</dbReference>
<organism evidence="1 2">
    <name type="scientific">Ciona intestinalis</name>
    <name type="common">Transparent sea squirt</name>
    <name type="synonym">Ascidia intestinalis</name>
    <dbReference type="NCBI Taxonomy" id="7719"/>
    <lineage>
        <taxon>Eukaryota</taxon>
        <taxon>Metazoa</taxon>
        <taxon>Chordata</taxon>
        <taxon>Tunicata</taxon>
        <taxon>Ascidiacea</taxon>
        <taxon>Phlebobranchia</taxon>
        <taxon>Cionidae</taxon>
        <taxon>Ciona</taxon>
    </lineage>
</organism>
<reference evidence="1" key="3">
    <citation type="submission" date="2025-09" db="UniProtKB">
        <authorList>
            <consortium name="Ensembl"/>
        </authorList>
    </citation>
    <scope>IDENTIFICATION</scope>
</reference>
<name>H2XK20_CIOIN</name>
<evidence type="ECO:0000313" key="2">
    <source>
        <dbReference type="Proteomes" id="UP000008144"/>
    </source>
</evidence>
<dbReference type="Ensembl" id="ENSCINT00000033522.1">
    <property type="protein sequence ID" value="ENSCINP00000030002.1"/>
    <property type="gene ID" value="ENSCING00000024942.1"/>
</dbReference>
<dbReference type="HOGENOM" id="CLU_3337751_0_0_1"/>
<keyword evidence="2" id="KW-1185">Reference proteome</keyword>
<protein>
    <submittedName>
        <fullName evidence="1">Uncharacterized protein</fullName>
    </submittedName>
</protein>
<dbReference type="AlphaFoldDB" id="H2XK20"/>
<evidence type="ECO:0000313" key="1">
    <source>
        <dbReference type="Ensembl" id="ENSCINP00000030002.1"/>
    </source>
</evidence>
<accession>H2XK20</accession>
<sequence length="38" mass="4324">VSIQSSVNTFPNWNILIFQHLYISNGWICKTRASGTIN</sequence>
<reference evidence="1" key="2">
    <citation type="submission" date="2025-08" db="UniProtKB">
        <authorList>
            <consortium name="Ensembl"/>
        </authorList>
    </citation>
    <scope>IDENTIFICATION</scope>
</reference>